<feature type="region of interest" description="Disordered" evidence="8">
    <location>
        <begin position="223"/>
        <end position="253"/>
    </location>
</feature>
<dbReference type="Proteomes" id="UP001309876">
    <property type="component" value="Unassembled WGS sequence"/>
</dbReference>
<dbReference type="EC" id="3.6.1.29" evidence="7"/>
<dbReference type="GO" id="GO:0000166">
    <property type="term" value="F:nucleotide binding"/>
    <property type="evidence" value="ECO:0007669"/>
    <property type="project" value="UniProtKB-KW"/>
</dbReference>
<evidence type="ECO:0000259" key="9">
    <source>
        <dbReference type="PROSITE" id="PS51084"/>
    </source>
</evidence>
<feature type="binding site" evidence="4">
    <location>
        <position position="120"/>
    </location>
    <ligand>
        <name>substrate</name>
    </ligand>
</feature>
<dbReference type="InterPro" id="IPR019808">
    <property type="entry name" value="Histidine_triad_CS"/>
</dbReference>
<sequence length="253" mass="28442">MTTTKLEVQSESSKQISRSSSSDTPDMRLPPLKLPPNLTFGPFPVTTSQAFYVSANSLSYALVNLRPLLPGHSLVCPVRRVPRLSQLSDAETTDLFLTVKRVSEMLERVFKADALNVAVQDGAAAGQSVNHVHVHIIPRRDGDVANGDEVYEWMDGQQGNLGKVWEEYQALQRQRRMKEEGGEREIQGGPDADAKRVNRTEEQMREEAEWLRWEMQRQKEFEEMRGAGQDSGDGTDVAVRGQRTCCDPHYAAR</sequence>
<dbReference type="PANTHER" id="PTHR46243:SF1">
    <property type="entry name" value="BIS(5'-ADENOSYL)-TRIPHOSPHATASE"/>
    <property type="match status" value="1"/>
</dbReference>
<dbReference type="CDD" id="cd01275">
    <property type="entry name" value="FHIT"/>
    <property type="match status" value="1"/>
</dbReference>
<keyword evidence="11" id="KW-1185">Reference proteome</keyword>
<feature type="short sequence motif" description="Histidine triad motif" evidence="6">
    <location>
        <begin position="131"/>
        <end position="135"/>
    </location>
</feature>
<proteinExistence type="predicted"/>
<name>A0AAN7Y3Z7_9EURO</name>
<evidence type="ECO:0000313" key="10">
    <source>
        <dbReference type="EMBL" id="KAK5081533.1"/>
    </source>
</evidence>
<dbReference type="InterPro" id="IPR036265">
    <property type="entry name" value="HIT-like_sf"/>
</dbReference>
<evidence type="ECO:0000256" key="2">
    <source>
        <dbReference type="ARBA" id="ARBA00022801"/>
    </source>
</evidence>
<dbReference type="PANTHER" id="PTHR46243">
    <property type="entry name" value="BIS(5'-ADENOSYL)-TRIPHOSPHATASE"/>
    <property type="match status" value="1"/>
</dbReference>
<keyword evidence="2 7" id="KW-0378">Hydrolase</keyword>
<evidence type="ECO:0000256" key="6">
    <source>
        <dbReference type="PROSITE-ProRule" id="PRU00464"/>
    </source>
</evidence>
<dbReference type="SUPFAM" id="SSF54197">
    <property type="entry name" value="HIT-like"/>
    <property type="match status" value="1"/>
</dbReference>
<evidence type="ECO:0000256" key="4">
    <source>
        <dbReference type="PIRSR" id="PIRSR639383-2"/>
    </source>
</evidence>
<evidence type="ECO:0000256" key="3">
    <source>
        <dbReference type="PIRSR" id="PIRSR639383-1"/>
    </source>
</evidence>
<evidence type="ECO:0000256" key="5">
    <source>
        <dbReference type="PIRSR" id="PIRSR639383-3"/>
    </source>
</evidence>
<comment type="catalytic activity">
    <reaction evidence="7">
        <text>P(1),P(3)-bis(5'-adenosyl) triphosphate + H2O = AMP + ADP + 2 H(+)</text>
        <dbReference type="Rhea" id="RHEA:13893"/>
        <dbReference type="ChEBI" id="CHEBI:15377"/>
        <dbReference type="ChEBI" id="CHEBI:15378"/>
        <dbReference type="ChEBI" id="CHEBI:58529"/>
        <dbReference type="ChEBI" id="CHEBI:456215"/>
        <dbReference type="ChEBI" id="CHEBI:456216"/>
        <dbReference type="EC" id="3.6.1.29"/>
    </reaction>
</comment>
<dbReference type="AlphaFoldDB" id="A0AAN7Y3Z7"/>
<feature type="binding site" evidence="4">
    <location>
        <position position="64"/>
    </location>
    <ligand>
        <name>substrate</name>
    </ligand>
</feature>
<comment type="caution">
    <text evidence="10">The sequence shown here is derived from an EMBL/GenBank/DDBJ whole genome shotgun (WGS) entry which is preliminary data.</text>
</comment>
<keyword evidence="1 7" id="KW-0547">Nucleotide-binding</keyword>
<comment type="cofactor">
    <cofactor evidence="7">
        <name>Mn(2+)</name>
        <dbReference type="ChEBI" id="CHEBI:29035"/>
    </cofactor>
</comment>
<feature type="compositionally biased region" description="Low complexity" evidence="8">
    <location>
        <begin position="10"/>
        <end position="22"/>
    </location>
</feature>
<evidence type="ECO:0000313" key="11">
    <source>
        <dbReference type="Proteomes" id="UP001309876"/>
    </source>
</evidence>
<evidence type="ECO:0000256" key="7">
    <source>
        <dbReference type="RuleBase" id="RU366076"/>
    </source>
</evidence>
<feature type="active site" description="Tele-AMP-histidine intermediate" evidence="3">
    <location>
        <position position="133"/>
    </location>
</feature>
<accession>A0AAN7Y3Z7</accession>
<dbReference type="EMBL" id="JAVRRJ010000009">
    <property type="protein sequence ID" value="KAK5081533.1"/>
    <property type="molecule type" value="Genomic_DNA"/>
</dbReference>
<dbReference type="Pfam" id="PF01230">
    <property type="entry name" value="HIT"/>
    <property type="match status" value="1"/>
</dbReference>
<dbReference type="InterPro" id="IPR011146">
    <property type="entry name" value="HIT-like"/>
</dbReference>
<feature type="domain" description="HIT" evidence="9">
    <location>
        <begin position="39"/>
        <end position="146"/>
    </location>
</feature>
<evidence type="ECO:0000256" key="1">
    <source>
        <dbReference type="ARBA" id="ARBA00022741"/>
    </source>
</evidence>
<dbReference type="PROSITE" id="PS51084">
    <property type="entry name" value="HIT_2"/>
    <property type="match status" value="1"/>
</dbReference>
<organism evidence="10 11">
    <name type="scientific">Lithohypha guttulata</name>
    <dbReference type="NCBI Taxonomy" id="1690604"/>
    <lineage>
        <taxon>Eukaryota</taxon>
        <taxon>Fungi</taxon>
        <taxon>Dikarya</taxon>
        <taxon>Ascomycota</taxon>
        <taxon>Pezizomycotina</taxon>
        <taxon>Eurotiomycetes</taxon>
        <taxon>Chaetothyriomycetidae</taxon>
        <taxon>Chaetothyriales</taxon>
        <taxon>Trichomeriaceae</taxon>
        <taxon>Lithohypha</taxon>
    </lineage>
</organism>
<protein>
    <recommendedName>
        <fullName evidence="7">Bis(5'-adenosyl)-triphosphatase</fullName>
        <ecNumber evidence="7">3.6.1.29</ecNumber>
    </recommendedName>
</protein>
<dbReference type="GO" id="GO:0047710">
    <property type="term" value="F:bis(5'-adenosyl)-triphosphatase activity"/>
    <property type="evidence" value="ECO:0007669"/>
    <property type="project" value="UniProtKB-UniRule"/>
</dbReference>
<feature type="binding site" evidence="4">
    <location>
        <begin position="126"/>
        <end position="129"/>
    </location>
    <ligand>
        <name>substrate</name>
    </ligand>
</feature>
<dbReference type="PROSITE" id="PS00892">
    <property type="entry name" value="HIT_1"/>
    <property type="match status" value="1"/>
</dbReference>
<evidence type="ECO:0000256" key="8">
    <source>
        <dbReference type="SAM" id="MobiDB-lite"/>
    </source>
</evidence>
<dbReference type="InterPro" id="IPR039383">
    <property type="entry name" value="FHIT"/>
</dbReference>
<dbReference type="InterPro" id="IPR051884">
    <property type="entry name" value="Bis(5'-adenosyl)-TPase_reg"/>
</dbReference>
<feature type="region of interest" description="Disordered" evidence="8">
    <location>
        <begin position="1"/>
        <end position="31"/>
    </location>
</feature>
<feature type="binding site" evidence="4">
    <location>
        <position position="135"/>
    </location>
    <ligand>
        <name>substrate</name>
    </ligand>
</feature>
<feature type="site" description="Important for induction of apoptosis" evidence="5">
    <location>
        <position position="151"/>
    </location>
</feature>
<dbReference type="Gene3D" id="3.30.428.10">
    <property type="entry name" value="HIT-like"/>
    <property type="match status" value="1"/>
</dbReference>
<reference evidence="10 11" key="1">
    <citation type="submission" date="2023-08" db="EMBL/GenBank/DDBJ databases">
        <title>Black Yeasts Isolated from many extreme environments.</title>
        <authorList>
            <person name="Coleine C."/>
            <person name="Stajich J.E."/>
            <person name="Selbmann L."/>
        </authorList>
    </citation>
    <scope>NUCLEOTIDE SEQUENCE [LARGE SCALE GENOMIC DNA]</scope>
    <source>
        <strain evidence="10 11">CCFEE 5910</strain>
    </source>
</reference>
<gene>
    <name evidence="10" type="primary">HNT2</name>
    <name evidence="10" type="ORF">LTR05_007664</name>
</gene>